<reference evidence="1" key="1">
    <citation type="submission" date="2022-08" db="EMBL/GenBank/DDBJ databases">
        <title>Genome Sequence of Lecanicillium fungicola.</title>
        <authorList>
            <person name="Buettner E."/>
        </authorList>
    </citation>
    <scope>NUCLEOTIDE SEQUENCE</scope>
    <source>
        <strain evidence="1">Babe33</strain>
    </source>
</reference>
<proteinExistence type="predicted"/>
<evidence type="ECO:0000313" key="1">
    <source>
        <dbReference type="EMBL" id="KAJ2982380.1"/>
    </source>
</evidence>
<sequence>MSSSRQPAVQALWQQVDDVLAKYLPLTAGGTLSKARGEINKLFIDYGRASGLGGPGSSLLERLPLSTQPLHRASAASQVATMSSATLKPFSLFGKNATAPQNSLASQRREEHLSRPSAMFAVETNNSRKQSLKHQSTSQDEDGDEYMEDEGDECMEDEGDDGYGDSESDDDDDYDMVDKTYIDEVGDLSDGGSIGNGNEIHSCVACLEDRSVTDLVKVPCAFSLSEHFRRAAVVFSLNTPLYAIFSNQMSLLPLLQKGYAWQHRHCSTVTRLTATEPCDTTVATHPSRHCNVPFALVAAVPNFAIDVVGTGHFTEMPVILSALAECE</sequence>
<dbReference type="EMBL" id="JANJQO010000079">
    <property type="protein sequence ID" value="KAJ2982380.1"/>
    <property type="molecule type" value="Genomic_DNA"/>
</dbReference>
<comment type="caution">
    <text evidence="1">The sequence shown here is derived from an EMBL/GenBank/DDBJ whole genome shotgun (WGS) entry which is preliminary data.</text>
</comment>
<accession>A0ACC1NSV7</accession>
<keyword evidence="2" id="KW-1185">Reference proteome</keyword>
<dbReference type="Proteomes" id="UP001143910">
    <property type="component" value="Unassembled WGS sequence"/>
</dbReference>
<organism evidence="1 2">
    <name type="scientific">Zarea fungicola</name>
    <dbReference type="NCBI Taxonomy" id="93591"/>
    <lineage>
        <taxon>Eukaryota</taxon>
        <taxon>Fungi</taxon>
        <taxon>Dikarya</taxon>
        <taxon>Ascomycota</taxon>
        <taxon>Pezizomycotina</taxon>
        <taxon>Sordariomycetes</taxon>
        <taxon>Hypocreomycetidae</taxon>
        <taxon>Hypocreales</taxon>
        <taxon>Cordycipitaceae</taxon>
        <taxon>Zarea</taxon>
    </lineage>
</organism>
<name>A0ACC1NSV7_9HYPO</name>
<gene>
    <name evidence="1" type="ORF">NQ176_g1425</name>
</gene>
<protein>
    <submittedName>
        <fullName evidence="1">Uncharacterized protein</fullName>
    </submittedName>
</protein>
<evidence type="ECO:0000313" key="2">
    <source>
        <dbReference type="Proteomes" id="UP001143910"/>
    </source>
</evidence>